<protein>
    <submittedName>
        <fullName evidence="1">Uncharacterized protein</fullName>
    </submittedName>
</protein>
<dbReference type="Proteomes" id="UP000198670">
    <property type="component" value="Unassembled WGS sequence"/>
</dbReference>
<evidence type="ECO:0000313" key="1">
    <source>
        <dbReference type="EMBL" id="SFH94254.1"/>
    </source>
</evidence>
<sequence length="170" mass="17964">MGLVTIGLDKVEVAPLAGDGGPGTVFETIGFTSKGTFSFQEDDATVKNVEVEEVSTPLKAFKTAGARRLLFSLADPDSNALALTRGGTVDTAGGGKVYTEDDAKEYECTIRVTPKEGFETIQYNKVSLLGKLNGGLGADQELLLEIAVDILKPTKEGIKIMEIVEIAPTP</sequence>
<dbReference type="AlphaFoldDB" id="A0A1I3E5K4"/>
<name>A0A1I3E5K4_9SPHI</name>
<reference evidence="1 2" key="1">
    <citation type="submission" date="2016-10" db="EMBL/GenBank/DDBJ databases">
        <authorList>
            <person name="de Groot N.N."/>
        </authorList>
    </citation>
    <scope>NUCLEOTIDE SEQUENCE [LARGE SCALE GENOMIC DNA]</scope>
    <source>
        <strain evidence="1 2">RK1</strain>
    </source>
</reference>
<dbReference type="EMBL" id="FOQO01000001">
    <property type="protein sequence ID" value="SFH94254.1"/>
    <property type="molecule type" value="Genomic_DNA"/>
</dbReference>
<proteinExistence type="predicted"/>
<dbReference type="RefSeq" id="WP_090624348.1">
    <property type="nucleotide sequence ID" value="NZ_FOQO01000001.1"/>
</dbReference>
<organism evidence="1 2">
    <name type="scientific">Parapedobacter indicus</name>
    <dbReference type="NCBI Taxonomy" id="1477437"/>
    <lineage>
        <taxon>Bacteria</taxon>
        <taxon>Pseudomonadati</taxon>
        <taxon>Bacteroidota</taxon>
        <taxon>Sphingobacteriia</taxon>
        <taxon>Sphingobacteriales</taxon>
        <taxon>Sphingobacteriaceae</taxon>
        <taxon>Parapedobacter</taxon>
    </lineage>
</organism>
<dbReference type="STRING" id="1477437.SAMN05444682_101774"/>
<evidence type="ECO:0000313" key="2">
    <source>
        <dbReference type="Proteomes" id="UP000198670"/>
    </source>
</evidence>
<gene>
    <name evidence="1" type="ORF">SAMN05444682_101774</name>
</gene>
<accession>A0A1I3E5K4</accession>
<keyword evidence="2" id="KW-1185">Reference proteome</keyword>